<feature type="transmembrane region" description="Helical" evidence="5">
    <location>
        <begin position="347"/>
        <end position="366"/>
    </location>
</feature>
<accession>T1K1S4</accession>
<dbReference type="EMBL" id="CAEY01001356">
    <property type="status" value="NOT_ANNOTATED_CDS"/>
    <property type="molecule type" value="Genomic_DNA"/>
</dbReference>
<feature type="transmembrane region" description="Helical" evidence="5">
    <location>
        <begin position="110"/>
        <end position="129"/>
    </location>
</feature>
<dbReference type="KEGG" id="tut:107359362"/>
<organism evidence="6 7">
    <name type="scientific">Tetranychus urticae</name>
    <name type="common">Two-spotted spider mite</name>
    <dbReference type="NCBI Taxonomy" id="32264"/>
    <lineage>
        <taxon>Eukaryota</taxon>
        <taxon>Metazoa</taxon>
        <taxon>Ecdysozoa</taxon>
        <taxon>Arthropoda</taxon>
        <taxon>Chelicerata</taxon>
        <taxon>Arachnida</taxon>
        <taxon>Acari</taxon>
        <taxon>Acariformes</taxon>
        <taxon>Trombidiformes</taxon>
        <taxon>Prostigmata</taxon>
        <taxon>Eleutherengona</taxon>
        <taxon>Raphignathae</taxon>
        <taxon>Tetranychoidea</taxon>
        <taxon>Tetranychidae</taxon>
        <taxon>Tetranychus</taxon>
    </lineage>
</organism>
<evidence type="ECO:0000313" key="7">
    <source>
        <dbReference type="Proteomes" id="UP000015104"/>
    </source>
</evidence>
<feature type="transmembrane region" description="Helical" evidence="5">
    <location>
        <begin position="15"/>
        <end position="37"/>
    </location>
</feature>
<keyword evidence="4 5" id="KW-0472">Membrane</keyword>
<dbReference type="GO" id="GO:0022857">
    <property type="term" value="F:transmembrane transporter activity"/>
    <property type="evidence" value="ECO:0007669"/>
    <property type="project" value="TreeGrafter"/>
</dbReference>
<dbReference type="PANTHER" id="PTHR23507:SF1">
    <property type="entry name" value="FI18259P1-RELATED"/>
    <property type="match status" value="1"/>
</dbReference>
<reference evidence="6" key="2">
    <citation type="submission" date="2015-06" db="UniProtKB">
        <authorList>
            <consortium name="EnsemblMetazoa"/>
        </authorList>
    </citation>
    <scope>IDENTIFICATION</scope>
</reference>
<evidence type="ECO:0000256" key="2">
    <source>
        <dbReference type="ARBA" id="ARBA00022692"/>
    </source>
</evidence>
<name>T1K1S4_TETUR</name>
<evidence type="ECO:0000313" key="6">
    <source>
        <dbReference type="EnsemblMetazoa" id="tetur04g02440.1"/>
    </source>
</evidence>
<sequence length="491" mass="53907">MNIKSFFSYLNLTKFDYLTCIFACAFIFQGLVVTQLMEDKVCLNDLKLDPDFCRNFASHANSSETQEILRTANSFKRWQNFVTNAPSLVVSIFMGYWLGNYPKYFKLMMIVPFIGGIGMIILLLINLFAFKTPWWGLLVAYSPYSLSGGTTLLFSAVYTSTTWGTPSHLVIVRFGVLEFLAKMSMLSSSYASGKVLAMSPWISGQSKNYVGVLIVSMALYLFGLLVTILMKPAFTYEKKPEKENATLSQIVSDVFRISRVKECIFLITKQRPNQGRLRLILLLTSGAICNASISGEDGIAYQFAQRVYGLTEDAYTSMLTLVYIPPTIATSIAPSILKYLGLSDSSIAIFGSLSLAAFFTIRGLFLSIRGYIAGYVIGSCGRIASVAIRSLIVFTIPSNESAQVFTISTALETLFGLGAVFLYTTIFSATIADHPGVVMVCVGAAVLYPLSVSCWIRLVQSKSIVDAPEVNLGSKLSISEDKEANLSNIAV</sequence>
<dbReference type="SUPFAM" id="SSF103473">
    <property type="entry name" value="MFS general substrate transporter"/>
    <property type="match status" value="1"/>
</dbReference>
<evidence type="ECO:0000256" key="4">
    <source>
        <dbReference type="ARBA" id="ARBA00023136"/>
    </source>
</evidence>
<feature type="transmembrane region" description="Helical" evidence="5">
    <location>
        <begin position="135"/>
        <end position="158"/>
    </location>
</feature>
<feature type="transmembrane region" description="Helical" evidence="5">
    <location>
        <begin position="210"/>
        <end position="230"/>
    </location>
</feature>
<reference evidence="7" key="1">
    <citation type="submission" date="2011-08" db="EMBL/GenBank/DDBJ databases">
        <authorList>
            <person name="Rombauts S."/>
        </authorList>
    </citation>
    <scope>NUCLEOTIDE SEQUENCE</scope>
    <source>
        <strain evidence="7">London</strain>
    </source>
</reference>
<evidence type="ECO:0000256" key="3">
    <source>
        <dbReference type="ARBA" id="ARBA00022989"/>
    </source>
</evidence>
<protein>
    <recommendedName>
        <fullName evidence="8">Major facilitator superfamily (MFS) profile domain-containing protein</fullName>
    </recommendedName>
</protein>
<dbReference type="PANTHER" id="PTHR23507">
    <property type="entry name" value="ZGC:174356"/>
    <property type="match status" value="1"/>
</dbReference>
<dbReference type="Gene3D" id="1.20.1250.20">
    <property type="entry name" value="MFS general substrate transporter like domains"/>
    <property type="match status" value="1"/>
</dbReference>
<feature type="transmembrane region" description="Helical" evidence="5">
    <location>
        <begin position="372"/>
        <end position="392"/>
    </location>
</feature>
<evidence type="ECO:0000256" key="1">
    <source>
        <dbReference type="ARBA" id="ARBA00004141"/>
    </source>
</evidence>
<feature type="transmembrane region" description="Helical" evidence="5">
    <location>
        <begin position="436"/>
        <end position="456"/>
    </location>
</feature>
<evidence type="ECO:0008006" key="8">
    <source>
        <dbReference type="Google" id="ProtNLM"/>
    </source>
</evidence>
<dbReference type="eggNOG" id="KOG2816">
    <property type="taxonomic scope" value="Eukaryota"/>
</dbReference>
<comment type="subcellular location">
    <subcellularLocation>
        <location evidence="1">Membrane</location>
        <topology evidence="1">Multi-pass membrane protein</topology>
    </subcellularLocation>
</comment>
<dbReference type="GO" id="GO:0016020">
    <property type="term" value="C:membrane"/>
    <property type="evidence" value="ECO:0007669"/>
    <property type="project" value="UniProtKB-SubCell"/>
</dbReference>
<dbReference type="Proteomes" id="UP000015104">
    <property type="component" value="Unassembled WGS sequence"/>
</dbReference>
<dbReference type="HOGENOM" id="CLU_028365_0_0_1"/>
<feature type="transmembrane region" description="Helical" evidence="5">
    <location>
        <begin position="81"/>
        <end position="98"/>
    </location>
</feature>
<evidence type="ECO:0000256" key="5">
    <source>
        <dbReference type="SAM" id="Phobius"/>
    </source>
</evidence>
<dbReference type="OrthoDB" id="3026777at2759"/>
<dbReference type="EnsemblMetazoa" id="tetur04g02440.1">
    <property type="protein sequence ID" value="tetur04g02440.1"/>
    <property type="gene ID" value="tetur04g02440"/>
</dbReference>
<dbReference type="OMA" id="ELMSPRI"/>
<feature type="transmembrane region" description="Helical" evidence="5">
    <location>
        <begin position="404"/>
        <end position="424"/>
    </location>
</feature>
<gene>
    <name evidence="6" type="primary">107359362</name>
</gene>
<keyword evidence="3 5" id="KW-1133">Transmembrane helix</keyword>
<keyword evidence="2 5" id="KW-0812">Transmembrane</keyword>
<dbReference type="InterPro" id="IPR036259">
    <property type="entry name" value="MFS_trans_sf"/>
</dbReference>
<feature type="transmembrane region" description="Helical" evidence="5">
    <location>
        <begin position="315"/>
        <end position="340"/>
    </location>
</feature>
<proteinExistence type="predicted"/>
<dbReference type="AlphaFoldDB" id="T1K1S4"/>
<keyword evidence="7" id="KW-1185">Reference proteome</keyword>